<protein>
    <submittedName>
        <fullName evidence="1">Uncharacterized protein</fullName>
    </submittedName>
</protein>
<gene>
    <name evidence="1" type="ORF">FA13DRAFT_1520356</name>
</gene>
<comment type="caution">
    <text evidence="1">The sequence shown here is derived from an EMBL/GenBank/DDBJ whole genome shotgun (WGS) entry which is preliminary data.</text>
</comment>
<reference evidence="1 2" key="1">
    <citation type="journal article" date="2019" name="Nat. Ecol. Evol.">
        <title>Megaphylogeny resolves global patterns of mushroom evolution.</title>
        <authorList>
            <person name="Varga T."/>
            <person name="Krizsan K."/>
            <person name="Foldi C."/>
            <person name="Dima B."/>
            <person name="Sanchez-Garcia M."/>
            <person name="Sanchez-Ramirez S."/>
            <person name="Szollosi G.J."/>
            <person name="Szarkandi J.G."/>
            <person name="Papp V."/>
            <person name="Albert L."/>
            <person name="Andreopoulos W."/>
            <person name="Angelini C."/>
            <person name="Antonin V."/>
            <person name="Barry K.W."/>
            <person name="Bougher N.L."/>
            <person name="Buchanan P."/>
            <person name="Buyck B."/>
            <person name="Bense V."/>
            <person name="Catcheside P."/>
            <person name="Chovatia M."/>
            <person name="Cooper J."/>
            <person name="Damon W."/>
            <person name="Desjardin D."/>
            <person name="Finy P."/>
            <person name="Geml J."/>
            <person name="Haridas S."/>
            <person name="Hughes K."/>
            <person name="Justo A."/>
            <person name="Karasinski D."/>
            <person name="Kautmanova I."/>
            <person name="Kiss B."/>
            <person name="Kocsube S."/>
            <person name="Kotiranta H."/>
            <person name="LaButti K.M."/>
            <person name="Lechner B.E."/>
            <person name="Liimatainen K."/>
            <person name="Lipzen A."/>
            <person name="Lukacs Z."/>
            <person name="Mihaltcheva S."/>
            <person name="Morgado L.N."/>
            <person name="Niskanen T."/>
            <person name="Noordeloos M.E."/>
            <person name="Ohm R.A."/>
            <person name="Ortiz-Santana B."/>
            <person name="Ovrebo C."/>
            <person name="Racz N."/>
            <person name="Riley R."/>
            <person name="Savchenko A."/>
            <person name="Shiryaev A."/>
            <person name="Soop K."/>
            <person name="Spirin V."/>
            <person name="Szebenyi C."/>
            <person name="Tomsovsky M."/>
            <person name="Tulloss R.E."/>
            <person name="Uehling J."/>
            <person name="Grigoriev I.V."/>
            <person name="Vagvolgyi C."/>
            <person name="Papp T."/>
            <person name="Martin F.M."/>
            <person name="Miettinen O."/>
            <person name="Hibbett D.S."/>
            <person name="Nagy L.G."/>
        </authorList>
    </citation>
    <scope>NUCLEOTIDE SEQUENCE [LARGE SCALE GENOMIC DNA]</scope>
    <source>
        <strain evidence="1 2">FP101781</strain>
    </source>
</reference>
<dbReference type="AlphaFoldDB" id="A0A4Y7SK40"/>
<evidence type="ECO:0000313" key="2">
    <source>
        <dbReference type="Proteomes" id="UP000298030"/>
    </source>
</evidence>
<name>A0A4Y7SK40_COPMI</name>
<proteinExistence type="predicted"/>
<dbReference type="OrthoDB" id="10561315at2759"/>
<dbReference type="EMBL" id="QPFP01000095">
    <property type="protein sequence ID" value="TEB22236.1"/>
    <property type="molecule type" value="Genomic_DNA"/>
</dbReference>
<accession>A0A4Y7SK40</accession>
<organism evidence="1 2">
    <name type="scientific">Coprinellus micaceus</name>
    <name type="common">Glistening ink-cap mushroom</name>
    <name type="synonym">Coprinus micaceus</name>
    <dbReference type="NCBI Taxonomy" id="71717"/>
    <lineage>
        <taxon>Eukaryota</taxon>
        <taxon>Fungi</taxon>
        <taxon>Dikarya</taxon>
        <taxon>Basidiomycota</taxon>
        <taxon>Agaricomycotina</taxon>
        <taxon>Agaricomycetes</taxon>
        <taxon>Agaricomycetidae</taxon>
        <taxon>Agaricales</taxon>
        <taxon>Agaricineae</taxon>
        <taxon>Psathyrellaceae</taxon>
        <taxon>Coprinellus</taxon>
    </lineage>
</organism>
<sequence length="296" mass="34011">MSQVSSKSDKRIRDLADGATTDNITLSKLKTALEYCELMQAERPYIESKDEALAVTACLYILHLFLKASLDRPSLHSAALPHLLQGADAALYWLDVGIRLYTDNKPVYFPTHVADYITALHNLFDFDPKKLRPLLVREPMFFDLILSLWHPREQDFAWTFLDNPKTPNDAPCPVVCLFRAVVQDGPTRAALFDHVSIHHPRRGTLLLAQGTMCRAERSLSARYSTVLSYKKLFYVYYLVSIMWSLCEDNPPMRRRFTHTCLAPETFSRVLERHIRNALQGRAELYGDDTREDAAYR</sequence>
<dbReference type="Proteomes" id="UP000298030">
    <property type="component" value="Unassembled WGS sequence"/>
</dbReference>
<evidence type="ECO:0000313" key="1">
    <source>
        <dbReference type="EMBL" id="TEB22236.1"/>
    </source>
</evidence>
<keyword evidence="2" id="KW-1185">Reference proteome</keyword>